<accession>A0ABR1EXZ6</accession>
<keyword evidence="3" id="KW-1185">Reference proteome</keyword>
<feature type="compositionally biased region" description="Basic residues" evidence="1">
    <location>
        <begin position="74"/>
        <end position="87"/>
    </location>
</feature>
<protein>
    <submittedName>
        <fullName evidence="2">Uncharacterized protein</fullName>
    </submittedName>
</protein>
<feature type="compositionally biased region" description="Low complexity" evidence="1">
    <location>
        <begin position="41"/>
        <end position="53"/>
    </location>
</feature>
<feature type="compositionally biased region" description="Acidic residues" evidence="1">
    <location>
        <begin position="203"/>
        <end position="230"/>
    </location>
</feature>
<feature type="region of interest" description="Disordered" evidence="1">
    <location>
        <begin position="30"/>
        <end position="166"/>
    </location>
</feature>
<name>A0ABR1EXZ6_9ASCO</name>
<gene>
    <name evidence="2" type="ORF">BZA70DRAFT_292243</name>
</gene>
<evidence type="ECO:0000256" key="1">
    <source>
        <dbReference type="SAM" id="MobiDB-lite"/>
    </source>
</evidence>
<feature type="region of interest" description="Disordered" evidence="1">
    <location>
        <begin position="190"/>
        <end position="247"/>
    </location>
</feature>
<evidence type="ECO:0000313" key="3">
    <source>
        <dbReference type="Proteomes" id="UP001498771"/>
    </source>
</evidence>
<dbReference type="GeneID" id="90039876"/>
<comment type="caution">
    <text evidence="2">The sequence shown here is derived from an EMBL/GenBank/DDBJ whole genome shotgun (WGS) entry which is preliminary data.</text>
</comment>
<proteinExistence type="predicted"/>
<feature type="compositionally biased region" description="Acidic residues" evidence="1">
    <location>
        <begin position="97"/>
        <end position="108"/>
    </location>
</feature>
<dbReference type="Proteomes" id="UP001498771">
    <property type="component" value="Unassembled WGS sequence"/>
</dbReference>
<organism evidence="2 3">
    <name type="scientific">Myxozyma melibiosi</name>
    <dbReference type="NCBI Taxonomy" id="54550"/>
    <lineage>
        <taxon>Eukaryota</taxon>
        <taxon>Fungi</taxon>
        <taxon>Dikarya</taxon>
        <taxon>Ascomycota</taxon>
        <taxon>Saccharomycotina</taxon>
        <taxon>Lipomycetes</taxon>
        <taxon>Lipomycetales</taxon>
        <taxon>Lipomycetaceae</taxon>
        <taxon>Myxozyma</taxon>
    </lineage>
</organism>
<reference evidence="2 3" key="1">
    <citation type="submission" date="2024-03" db="EMBL/GenBank/DDBJ databases">
        <title>Genome-scale model development and genomic sequencing of the oleaginous clade Lipomyces.</title>
        <authorList>
            <consortium name="Lawrence Berkeley National Laboratory"/>
            <person name="Czajka J.J."/>
            <person name="Han Y."/>
            <person name="Kim J."/>
            <person name="Mondo S.J."/>
            <person name="Hofstad B.A."/>
            <person name="Robles A."/>
            <person name="Haridas S."/>
            <person name="Riley R."/>
            <person name="LaButti K."/>
            <person name="Pangilinan J."/>
            <person name="Andreopoulos W."/>
            <person name="Lipzen A."/>
            <person name="Yan J."/>
            <person name="Wang M."/>
            <person name="Ng V."/>
            <person name="Grigoriev I.V."/>
            <person name="Spatafora J.W."/>
            <person name="Magnuson J.K."/>
            <person name="Baker S.E."/>
            <person name="Pomraning K.R."/>
        </authorList>
    </citation>
    <scope>NUCLEOTIDE SEQUENCE [LARGE SCALE GENOMIC DNA]</scope>
    <source>
        <strain evidence="2 3">Phaff 52-87</strain>
    </source>
</reference>
<dbReference type="RefSeq" id="XP_064765504.1">
    <property type="nucleotide sequence ID" value="XM_064914364.1"/>
</dbReference>
<feature type="compositionally biased region" description="Acidic residues" evidence="1">
    <location>
        <begin position="143"/>
        <end position="156"/>
    </location>
</feature>
<feature type="compositionally biased region" description="Polar residues" evidence="1">
    <location>
        <begin position="125"/>
        <end position="140"/>
    </location>
</feature>
<sequence length="288" mass="32059">MTTITPLDRYSANLALFDSGSMALPVPAVSSFHSHSHSHSHPSSTSSSLSQASAPARPQGPLSLQADYAASSKRCLRMRHRRRRLHNNRFSDRSDSDSDGIDTDSDDDELKRGRSLTRFGEKSSDCSCASGSRVMSTSRALLSDDEDEYQDFDDGDALSLSKSVPPDVMEEVERFKRLLEQANLDQRMAAYRPSLAGDAPCPCDDDSSEYDDEEFDDESDEEEDDTDDKESLDFTKQPVPFPSILHRQQTKQRMCCYPVAEYSADADPGRVVRVDHISKDIVPPHVKA</sequence>
<dbReference type="EMBL" id="JBBJBU010000017">
    <property type="protein sequence ID" value="KAK7202471.1"/>
    <property type="molecule type" value="Genomic_DNA"/>
</dbReference>
<evidence type="ECO:0000313" key="2">
    <source>
        <dbReference type="EMBL" id="KAK7202471.1"/>
    </source>
</evidence>